<feature type="domain" description="VPS9" evidence="5">
    <location>
        <begin position="746"/>
        <end position="890"/>
    </location>
</feature>
<evidence type="ECO:0000256" key="2">
    <source>
        <dbReference type="SAM" id="MobiDB-lite"/>
    </source>
</evidence>
<keyword evidence="3" id="KW-0732">Signal</keyword>
<reference evidence="6 7" key="1">
    <citation type="submission" date="2024-09" db="EMBL/GenBank/DDBJ databases">
        <title>A chromosome-level genome assembly of Gray's grenadier anchovy, Coilia grayii.</title>
        <authorList>
            <person name="Fu Z."/>
        </authorList>
    </citation>
    <scope>NUCLEOTIDE SEQUENCE [LARGE SCALE GENOMIC DNA]</scope>
    <source>
        <strain evidence="6">G4</strain>
        <tissue evidence="6">Muscle</tissue>
    </source>
</reference>
<feature type="chain" id="PRO_5044874525" description="VPS9 domain-containing protein" evidence="3">
    <location>
        <begin position="23"/>
        <end position="890"/>
    </location>
</feature>
<dbReference type="Pfam" id="PF26202">
    <property type="entry name" value="HA_Alsin"/>
    <property type="match status" value="1"/>
</dbReference>
<gene>
    <name evidence="6" type="ORF">ACEWY4_022750</name>
</gene>
<dbReference type="SUPFAM" id="SSF109993">
    <property type="entry name" value="VPS9 domain"/>
    <property type="match status" value="1"/>
</dbReference>
<sequence length="890" mass="100317">MINFQLLFTTISILYLLQDCFGKKLDVLQQLSEPREKGSSPDSSSGSGSGAGSSSGSGLLQSLLYLPVKHMHLYSRLLLKLATCFHVDSEEYSVLDEGCSRFETVALLLLRQRKEAEKTLDFWRSLPAKATDALRTPSRRLVCESDNKALTLQNAGRFTINRFILFNDALVHTQGNIPSKKFFSSYHIYPLATLWIEPVSDEEDGLFSLKFTTPEDSFTALASSPAEKASWLRSINQAVEKLLEAEMDAKMAGSSLGLGSNGGQRAEPRMSRTATHTFGKEGRYKDAAYEGRWLCGKPHGRGTMRWPDGRVYIGMFKHGQEDGFGDYVIPNKNSNKTDHYQGHCKEGKMHGFGTYWYASGEVYEGLFWENQRHGHGMLSSGKMTSSSSSVFIGQWLHDRKSGYGVFDDITRGEKYMGLWVDDQKQGHGVVVTQFGLYYEGNFSTDKMMGLGLLLSDDDTAYEGEFSDDWTLNGKGVLFLPNSDVMEGVFVGEWSSGLKVAGTYLKPNPYGPDRDRAKSRPYKLGAMAVPADEKWAAVFEECWRRLGCTSPGHGDPSRAWDSIAISLTHRDSPELLTRSQHMTLERLEVIPQLNAPFTAQSYDSIRRYLLKACDAPLHPLGWLLETLVTAYRMTYVGVGSHRRLLRHAVQEIHSFITRIYHIVSFLFPSLPEDGTFVTEVCVQETLCSSTDSGMHLELPEQGFVVSCCSLLLPVLLPRLYPPLFTLYSLERERDEELYWECVCRLNKQPDRALMAFLGVHQKFWPISISVLGETKEVLTSTKDACYATAVETLQQISTTFTPADKLLVIRHTFEEMTQEALTLLDQDFKWSMDDLFPLFLYVVLRARIRNLGSEVSLVEDLMDPHLQHGEDGLMFTTLKACYIQIQREKTT</sequence>
<dbReference type="Pfam" id="PF02204">
    <property type="entry name" value="VPS9"/>
    <property type="match status" value="1"/>
</dbReference>
<dbReference type="InterPro" id="IPR003123">
    <property type="entry name" value="VPS9"/>
</dbReference>
<evidence type="ECO:0000313" key="6">
    <source>
        <dbReference type="EMBL" id="KAL2080897.1"/>
    </source>
</evidence>
<dbReference type="Pfam" id="PF25383">
    <property type="entry name" value="PH_alsin"/>
    <property type="match status" value="1"/>
</dbReference>
<dbReference type="PANTHER" id="PTHR46089:SF3">
    <property type="entry name" value="ALSIN"/>
    <property type="match status" value="1"/>
</dbReference>
<dbReference type="SUPFAM" id="SSF82185">
    <property type="entry name" value="Histone H3 K4-specific methyltransferase SET7/9 N-terminal domain"/>
    <property type="match status" value="2"/>
</dbReference>
<evidence type="ECO:0000259" key="5">
    <source>
        <dbReference type="PROSITE" id="PS51205"/>
    </source>
</evidence>
<dbReference type="Gene3D" id="1.20.1050.80">
    <property type="entry name" value="VPS9 domain"/>
    <property type="match status" value="1"/>
</dbReference>
<comment type="caution">
    <text evidence="6">The sequence shown here is derived from an EMBL/GenBank/DDBJ whole genome shotgun (WGS) entry which is preliminary data.</text>
</comment>
<keyword evidence="7" id="KW-1185">Reference proteome</keyword>
<evidence type="ECO:0000313" key="7">
    <source>
        <dbReference type="Proteomes" id="UP001591681"/>
    </source>
</evidence>
<dbReference type="InterPro" id="IPR011993">
    <property type="entry name" value="PH-like_dom_sf"/>
</dbReference>
<dbReference type="InterPro" id="IPR051984">
    <property type="entry name" value="Alsin"/>
</dbReference>
<dbReference type="CDD" id="cd13269">
    <property type="entry name" value="PH_alsin"/>
    <property type="match status" value="1"/>
</dbReference>
<feature type="domain" description="PH" evidence="4">
    <location>
        <begin position="163"/>
        <end position="240"/>
    </location>
</feature>
<dbReference type="Pfam" id="PF02493">
    <property type="entry name" value="MORN"/>
    <property type="match status" value="7"/>
</dbReference>
<protein>
    <recommendedName>
        <fullName evidence="8">VPS9 domain-containing protein</fullName>
    </recommendedName>
</protein>
<dbReference type="Proteomes" id="UP001591681">
    <property type="component" value="Unassembled WGS sequence"/>
</dbReference>
<accession>A0ABD1J117</accession>
<evidence type="ECO:0000259" key="4">
    <source>
        <dbReference type="PROSITE" id="PS50003"/>
    </source>
</evidence>
<dbReference type="EMBL" id="JBHFQA010000020">
    <property type="protein sequence ID" value="KAL2080897.1"/>
    <property type="molecule type" value="Genomic_DNA"/>
</dbReference>
<evidence type="ECO:0000256" key="3">
    <source>
        <dbReference type="SAM" id="SignalP"/>
    </source>
</evidence>
<dbReference type="SUPFAM" id="SSF50729">
    <property type="entry name" value="PH domain-like"/>
    <property type="match status" value="1"/>
</dbReference>
<dbReference type="PROSITE" id="PS50003">
    <property type="entry name" value="PH_DOMAIN"/>
    <property type="match status" value="1"/>
</dbReference>
<dbReference type="InterPro" id="IPR057248">
    <property type="entry name" value="Alsin-like_PH"/>
</dbReference>
<feature type="signal peptide" evidence="3">
    <location>
        <begin position="1"/>
        <end position="22"/>
    </location>
</feature>
<organism evidence="6 7">
    <name type="scientific">Coilia grayii</name>
    <name type="common">Gray's grenadier anchovy</name>
    <dbReference type="NCBI Taxonomy" id="363190"/>
    <lineage>
        <taxon>Eukaryota</taxon>
        <taxon>Metazoa</taxon>
        <taxon>Chordata</taxon>
        <taxon>Craniata</taxon>
        <taxon>Vertebrata</taxon>
        <taxon>Euteleostomi</taxon>
        <taxon>Actinopterygii</taxon>
        <taxon>Neopterygii</taxon>
        <taxon>Teleostei</taxon>
        <taxon>Clupei</taxon>
        <taxon>Clupeiformes</taxon>
        <taxon>Clupeoidei</taxon>
        <taxon>Engraulidae</taxon>
        <taxon>Coilinae</taxon>
        <taxon>Coilia</taxon>
    </lineage>
</organism>
<proteinExistence type="predicted"/>
<evidence type="ECO:0000256" key="1">
    <source>
        <dbReference type="ARBA" id="ARBA00022737"/>
    </source>
</evidence>
<evidence type="ECO:0008006" key="8">
    <source>
        <dbReference type="Google" id="ProtNLM"/>
    </source>
</evidence>
<feature type="region of interest" description="Disordered" evidence="2">
    <location>
        <begin position="254"/>
        <end position="273"/>
    </location>
</feature>
<dbReference type="AlphaFoldDB" id="A0ABD1J117"/>
<dbReference type="InterPro" id="IPR001849">
    <property type="entry name" value="PH_domain"/>
</dbReference>
<dbReference type="InterPro" id="IPR003409">
    <property type="entry name" value="MORN"/>
</dbReference>
<dbReference type="SMART" id="SM00698">
    <property type="entry name" value="MORN"/>
    <property type="match status" value="8"/>
</dbReference>
<name>A0ABD1J117_9TELE</name>
<keyword evidence="1" id="KW-0677">Repeat</keyword>
<dbReference type="Pfam" id="PF25582">
    <property type="entry name" value="DH_Alsin"/>
    <property type="match status" value="1"/>
</dbReference>
<dbReference type="PANTHER" id="PTHR46089">
    <property type="entry name" value="ALSIN HOMOLOG"/>
    <property type="match status" value="1"/>
</dbReference>
<feature type="region of interest" description="Disordered" evidence="2">
    <location>
        <begin position="32"/>
        <end position="54"/>
    </location>
</feature>
<dbReference type="InterPro" id="IPR059093">
    <property type="entry name" value="HA_Alsin"/>
</dbReference>
<dbReference type="InterPro" id="IPR037191">
    <property type="entry name" value="VPS9_dom_sf"/>
</dbReference>
<dbReference type="PROSITE" id="PS51205">
    <property type="entry name" value="VPS9"/>
    <property type="match status" value="1"/>
</dbReference>
<dbReference type="Gene3D" id="2.20.110.10">
    <property type="entry name" value="Histone H3 K4-specific methyltransferase SET7/9 N-terminal domain"/>
    <property type="match status" value="3"/>
</dbReference>
<dbReference type="Gene3D" id="2.30.29.30">
    <property type="entry name" value="Pleckstrin-homology domain (PH domain)/Phosphotyrosine-binding domain (PTB)"/>
    <property type="match status" value="1"/>
</dbReference>